<name>A0A158P6Y8_ANGCA</name>
<protein>
    <submittedName>
        <fullName evidence="2">F-box and leucine rich repeat protein 22</fullName>
    </submittedName>
</protein>
<sequence length="331" mass="36732">LPSIFALTVETLQKEEAENCGCLFIGVRTMVVQHGLALLHLMTAVHSFDTGTLVTSSPAEGKKKGVDDRLLCHAGGHFGLCLCKAGNDLCNKRYSNDTELQWMNSNGIILNSISHFPLLMACLKKNAPLNKLNGTVNVEARCCICTLDLQVISMHYFKVSAFKNIMKQNNHFDQIILEGTSTCVPAELHTVLPFCKVELLTASQLAWPLRKHDLPAVDTIYRQMNVEFLLLLAIAPIVCKADVIRTVYCRKQCTDYLEIPENSMPLCAPGHLQLKECGTALTDFSQSFSVISCDWAEADRDKKEKGDCVEQMVPELEPIQVTKVVSLFLSL</sequence>
<reference evidence="1" key="1">
    <citation type="submission" date="2012-09" db="EMBL/GenBank/DDBJ databases">
        <authorList>
            <person name="Martin A.A."/>
        </authorList>
    </citation>
    <scope>NUCLEOTIDE SEQUENCE</scope>
</reference>
<accession>A0A158P6Y8</accession>
<keyword evidence="1" id="KW-1185">Reference proteome</keyword>
<organism evidence="1 2">
    <name type="scientific">Angiostrongylus cantonensis</name>
    <name type="common">Rat lungworm</name>
    <dbReference type="NCBI Taxonomy" id="6313"/>
    <lineage>
        <taxon>Eukaryota</taxon>
        <taxon>Metazoa</taxon>
        <taxon>Ecdysozoa</taxon>
        <taxon>Nematoda</taxon>
        <taxon>Chromadorea</taxon>
        <taxon>Rhabditida</taxon>
        <taxon>Rhabditina</taxon>
        <taxon>Rhabditomorpha</taxon>
        <taxon>Strongyloidea</taxon>
        <taxon>Metastrongylidae</taxon>
        <taxon>Angiostrongylus</taxon>
    </lineage>
</organism>
<evidence type="ECO:0000313" key="2">
    <source>
        <dbReference type="WBParaSite" id="ACAC_0000173901-mRNA-1"/>
    </source>
</evidence>
<dbReference type="WBParaSite" id="ACAC_0000173901-mRNA-1">
    <property type="protein sequence ID" value="ACAC_0000173901-mRNA-1"/>
    <property type="gene ID" value="ACAC_0000173901"/>
</dbReference>
<dbReference type="AlphaFoldDB" id="A0A158P6Y8"/>
<dbReference type="Proteomes" id="UP000035642">
    <property type="component" value="Unassembled WGS sequence"/>
</dbReference>
<proteinExistence type="predicted"/>
<evidence type="ECO:0000313" key="1">
    <source>
        <dbReference type="Proteomes" id="UP000035642"/>
    </source>
</evidence>
<reference evidence="2" key="2">
    <citation type="submission" date="2016-04" db="UniProtKB">
        <authorList>
            <consortium name="WormBaseParasite"/>
        </authorList>
    </citation>
    <scope>IDENTIFICATION</scope>
</reference>